<dbReference type="InterPro" id="IPR028359">
    <property type="entry name" value="UDP_ManNAc/GlcNAc_DH"/>
</dbReference>
<dbReference type="InterPro" id="IPR017476">
    <property type="entry name" value="UDP-Glc/GDP-Man"/>
</dbReference>
<dbReference type="SMART" id="SM00984">
    <property type="entry name" value="UDPG_MGDP_dh_C"/>
    <property type="match status" value="1"/>
</dbReference>
<name>A0A173WGE3_9FIRM</name>
<dbReference type="GO" id="GO:0000271">
    <property type="term" value="P:polysaccharide biosynthetic process"/>
    <property type="evidence" value="ECO:0007669"/>
    <property type="project" value="InterPro"/>
</dbReference>
<evidence type="ECO:0000259" key="5">
    <source>
        <dbReference type="SMART" id="SM00984"/>
    </source>
</evidence>
<organism evidence="6 7">
    <name type="scientific">Mitsuokella jalaludinii</name>
    <dbReference type="NCBI Taxonomy" id="187979"/>
    <lineage>
        <taxon>Bacteria</taxon>
        <taxon>Bacillati</taxon>
        <taxon>Bacillota</taxon>
        <taxon>Negativicutes</taxon>
        <taxon>Selenomonadales</taxon>
        <taxon>Selenomonadaceae</taxon>
        <taxon>Mitsuokella</taxon>
    </lineage>
</organism>
<accession>A0A173WGE3</accession>
<evidence type="ECO:0000256" key="3">
    <source>
        <dbReference type="ARBA" id="ARBA00023027"/>
    </source>
</evidence>
<keyword evidence="3" id="KW-0520">NAD</keyword>
<dbReference type="InterPro" id="IPR014026">
    <property type="entry name" value="UDP-Glc/GDP-Man_DH_dimer"/>
</dbReference>
<dbReference type="GO" id="GO:0051287">
    <property type="term" value="F:NAD binding"/>
    <property type="evidence" value="ECO:0007669"/>
    <property type="project" value="InterPro"/>
</dbReference>
<feature type="domain" description="UDP-glucose/GDP-mannose dehydrogenase C-terminal" evidence="5">
    <location>
        <begin position="321"/>
        <end position="425"/>
    </location>
</feature>
<dbReference type="STRING" id="187979.ERS852385_00201"/>
<dbReference type="InterPro" id="IPR036291">
    <property type="entry name" value="NAD(P)-bd_dom_sf"/>
</dbReference>
<dbReference type="PANTHER" id="PTHR43491">
    <property type="entry name" value="UDP-N-ACETYL-D-MANNOSAMINE DEHYDROGENASE"/>
    <property type="match status" value="1"/>
</dbReference>
<evidence type="ECO:0000256" key="1">
    <source>
        <dbReference type="ARBA" id="ARBA00006601"/>
    </source>
</evidence>
<proteinExistence type="inferred from homology"/>
<dbReference type="GO" id="GO:0003979">
    <property type="term" value="F:UDP-glucose 6-dehydrogenase activity"/>
    <property type="evidence" value="ECO:0007669"/>
    <property type="project" value="UniProtKB-EC"/>
</dbReference>
<dbReference type="Pfam" id="PF03721">
    <property type="entry name" value="UDPG_MGDP_dh_N"/>
    <property type="match status" value="1"/>
</dbReference>
<dbReference type="PANTHER" id="PTHR43491:SF2">
    <property type="entry name" value="UDP-N-ACETYL-D-MANNOSAMINE DEHYDROGENASE"/>
    <property type="match status" value="1"/>
</dbReference>
<sequence length="438" mass="47851">MDIVKLLQSGEKRLAVVGLGYVGLPLAVSFAKYFSVIGLDQNAAKIASYQIGHDMTEEVGDEALGRASIAYTSDMSCIRQASFIIVAVPTPVHEDKTPDLGPVVSASHSVGRYLQKGSIVVYESTVYPGVTEELCRPILEQESGLICGRDFKIGYSPERINPGDRKHGVAQVTKIVSGCDHEALDIIAEVYGMAVPSVYHAASIKVAEAAKLVENAQRDVNIAFMNELARAFHRMGIDTKEVADAMDTKWNALHFRPGLVGGHCIGVDPYYFIYQAEKCGGHAPIVTAARQTNEGMSAFVADNVVRELIRQKIDVAKARIVLFGMTFKANCPDTRNSRAVDIYRQLTSYGIEPAAVDPHVDASSFQRETGIPLQPMDSIQGADALVFLVAHREYVGLGMEDLRAMVRTRTEGRPVIVDVKRMFHRADVEAAGFSYWGL</sequence>
<keyword evidence="7" id="KW-1185">Reference proteome</keyword>
<dbReference type="SUPFAM" id="SSF51735">
    <property type="entry name" value="NAD(P)-binding Rossmann-fold domains"/>
    <property type="match status" value="1"/>
</dbReference>
<dbReference type="OrthoDB" id="9803238at2"/>
<reference evidence="6 7" key="1">
    <citation type="submission" date="2015-09" db="EMBL/GenBank/DDBJ databases">
        <authorList>
            <consortium name="Pathogen Informatics"/>
        </authorList>
    </citation>
    <scope>NUCLEOTIDE SEQUENCE [LARGE SCALE GENOMIC DNA]</scope>
    <source>
        <strain evidence="6 7">2789STDY5608828</strain>
    </source>
</reference>
<dbReference type="InterPro" id="IPR036220">
    <property type="entry name" value="UDP-Glc/GDP-Man_DH_C_sf"/>
</dbReference>
<protein>
    <submittedName>
        <fullName evidence="6">UDP-glucose 6-dehydrogenase tuaD</fullName>
        <ecNumber evidence="6">1.1.1.22</ecNumber>
    </submittedName>
</protein>
<comment type="similarity">
    <text evidence="1 4">Belongs to the UDP-glucose/GDP-mannose dehydrogenase family.</text>
</comment>
<dbReference type="AlphaFoldDB" id="A0A173WGE3"/>
<keyword evidence="2 6" id="KW-0560">Oxidoreductase</keyword>
<gene>
    <name evidence="6" type="primary">tuaD</name>
    <name evidence="6" type="ORF">ERS852385_00201</name>
</gene>
<dbReference type="Proteomes" id="UP000095546">
    <property type="component" value="Unassembled WGS sequence"/>
</dbReference>
<dbReference type="EC" id="1.1.1.22" evidence="6"/>
<dbReference type="GO" id="GO:0016628">
    <property type="term" value="F:oxidoreductase activity, acting on the CH-CH group of donors, NAD or NADP as acceptor"/>
    <property type="evidence" value="ECO:0007669"/>
    <property type="project" value="InterPro"/>
</dbReference>
<dbReference type="PIRSF" id="PIRSF000124">
    <property type="entry name" value="UDPglc_GDPman_dh"/>
    <property type="match status" value="1"/>
</dbReference>
<dbReference type="RefSeq" id="WP_055160296.1">
    <property type="nucleotide sequence ID" value="NZ_CABIWZ010000001.1"/>
</dbReference>
<dbReference type="InterPro" id="IPR001732">
    <property type="entry name" value="UDP-Glc/GDP-Man_DH_N"/>
</dbReference>
<dbReference type="Gene3D" id="3.40.50.720">
    <property type="entry name" value="NAD(P)-binding Rossmann-like Domain"/>
    <property type="match status" value="2"/>
</dbReference>
<dbReference type="InterPro" id="IPR014027">
    <property type="entry name" value="UDP-Glc/GDP-Man_DH_C"/>
</dbReference>
<evidence type="ECO:0000313" key="6">
    <source>
        <dbReference type="EMBL" id="CUN37475.1"/>
    </source>
</evidence>
<evidence type="ECO:0000256" key="2">
    <source>
        <dbReference type="ARBA" id="ARBA00023002"/>
    </source>
</evidence>
<dbReference type="InterPro" id="IPR008927">
    <property type="entry name" value="6-PGluconate_DH-like_C_sf"/>
</dbReference>
<dbReference type="SUPFAM" id="SSF52413">
    <property type="entry name" value="UDP-glucose/GDP-mannose dehydrogenase C-terminal domain"/>
    <property type="match status" value="1"/>
</dbReference>
<dbReference type="Pfam" id="PF03720">
    <property type="entry name" value="UDPG_MGDP_dh_C"/>
    <property type="match status" value="1"/>
</dbReference>
<evidence type="ECO:0000313" key="7">
    <source>
        <dbReference type="Proteomes" id="UP000095546"/>
    </source>
</evidence>
<dbReference type="Pfam" id="PF00984">
    <property type="entry name" value="UDPG_MGDP_dh"/>
    <property type="match status" value="1"/>
</dbReference>
<dbReference type="PIRSF" id="PIRSF500136">
    <property type="entry name" value="UDP_ManNAc_DH"/>
    <property type="match status" value="1"/>
</dbReference>
<dbReference type="EMBL" id="CYYU01000001">
    <property type="protein sequence ID" value="CUN37475.1"/>
    <property type="molecule type" value="Genomic_DNA"/>
</dbReference>
<evidence type="ECO:0000256" key="4">
    <source>
        <dbReference type="PIRNR" id="PIRNR000124"/>
    </source>
</evidence>
<dbReference type="NCBIfam" id="TIGR03026">
    <property type="entry name" value="NDP-sugDHase"/>
    <property type="match status" value="1"/>
</dbReference>
<dbReference type="SUPFAM" id="SSF48179">
    <property type="entry name" value="6-phosphogluconate dehydrogenase C-terminal domain-like"/>
    <property type="match status" value="1"/>
</dbReference>